<dbReference type="SUPFAM" id="SSF52518">
    <property type="entry name" value="Thiamin diphosphate-binding fold (THDP-binding)"/>
    <property type="match status" value="2"/>
</dbReference>
<dbReference type="GO" id="GO:0030976">
    <property type="term" value="F:thiamine pyrophosphate binding"/>
    <property type="evidence" value="ECO:0007669"/>
    <property type="project" value="InterPro"/>
</dbReference>
<evidence type="ECO:0000259" key="4">
    <source>
        <dbReference type="Pfam" id="PF00205"/>
    </source>
</evidence>
<evidence type="ECO:0000313" key="7">
    <source>
        <dbReference type="EMBL" id="KFI78304.1"/>
    </source>
</evidence>
<evidence type="ECO:0000259" key="6">
    <source>
        <dbReference type="Pfam" id="PF02776"/>
    </source>
</evidence>
<evidence type="ECO:0000256" key="2">
    <source>
        <dbReference type="ARBA" id="ARBA00023052"/>
    </source>
</evidence>
<dbReference type="Pfam" id="PF02776">
    <property type="entry name" value="TPP_enzyme_N"/>
    <property type="match status" value="1"/>
</dbReference>
<comment type="similarity">
    <text evidence="1 3">Belongs to the TPP enzyme family.</text>
</comment>
<evidence type="ECO:0000256" key="3">
    <source>
        <dbReference type="RuleBase" id="RU362132"/>
    </source>
</evidence>
<dbReference type="InterPro" id="IPR029061">
    <property type="entry name" value="THDP-binding"/>
</dbReference>
<dbReference type="InterPro" id="IPR047212">
    <property type="entry name" value="TPP_POXB-like"/>
</dbReference>
<comment type="caution">
    <text evidence="7">The sequence shown here is derived from an EMBL/GenBank/DDBJ whole genome shotgun (WGS) entry which is preliminary data.</text>
</comment>
<dbReference type="Pfam" id="PF02775">
    <property type="entry name" value="TPP_enzyme_C"/>
    <property type="match status" value="1"/>
</dbReference>
<dbReference type="SUPFAM" id="SSF52467">
    <property type="entry name" value="DHS-like NAD/FAD-binding domain"/>
    <property type="match status" value="1"/>
</dbReference>
<dbReference type="Gene3D" id="3.40.50.970">
    <property type="match status" value="2"/>
</dbReference>
<dbReference type="AlphaFoldDB" id="A0A087C4V4"/>
<feature type="domain" description="Thiamine pyrophosphate enzyme N-terminal TPP-binding" evidence="6">
    <location>
        <begin position="25"/>
        <end position="137"/>
    </location>
</feature>
<sequence>MAKNVIQFGFDAATANQHKEGAIKAGVATVKVLESWGVKHIFGIPGGSINSLMDALYVERDNIDYVQVRHEEVGALAASMHAKYTGHIGVCFGSAGPGGTHTLQGLYDAREEHVPLLALIGQFGTAGLNWDTFQEMNENPIYADVAIYNRQVSTAAQMPHVIDEAIRQAYAKNGVAVVQIPVDLGWVDIPEDGWYSAANASRRYPNPTLDERDIDAAVEILNHAERPVVFAGIGTRGEHQIVMDLCRKIKAPLANTGISFDNFPSDFEALLGSPNRVSTKPSVECFPEADTVLFVGNNYPFAEVSNLFKNVRHFIQIDIDPSKLGKRHRTDVAILGDAGDALRAIHAKVDEKPGTGWWRANLENVANWREYVTKLEKKREGDLQLYQVYDAINAVAEEDAIFSVDVGDVTQTSIRHLHMNPKQMWRTSSLFATMGVGIPGAISAKLDFPDRQVWNLAGDGGFNMTMQDLATAVQYDLPTLHVVFNNQQYGFIKDEQEDTNLGYLGVHFMDIDYAKLAEAMGAVGHTVNTIDEAHAVLAQAAQEVRDGKVVVVNARITNERPLPAEMLELEPRLFSAERIEAFKKRYEAEDLKPLSYFLEKEGLDARIEVVEQGGF</sequence>
<dbReference type="EMBL" id="JGZE01000004">
    <property type="protein sequence ID" value="KFI78304.1"/>
    <property type="molecule type" value="Genomic_DNA"/>
</dbReference>
<dbReference type="PROSITE" id="PS00187">
    <property type="entry name" value="TPP_ENZYMES"/>
    <property type="match status" value="1"/>
</dbReference>
<keyword evidence="7" id="KW-0670">Pyruvate</keyword>
<dbReference type="InterPro" id="IPR000399">
    <property type="entry name" value="TPP-bd_CS"/>
</dbReference>
<evidence type="ECO:0000313" key="8">
    <source>
        <dbReference type="Proteomes" id="UP000029082"/>
    </source>
</evidence>
<dbReference type="Gene3D" id="1.10.10.940">
    <property type="match status" value="1"/>
</dbReference>
<protein>
    <submittedName>
        <fullName evidence="7">Pyruvate oxidase</fullName>
        <ecNumber evidence="7">1.2.3.3</ecNumber>
    </submittedName>
</protein>
<dbReference type="CDD" id="cd07039">
    <property type="entry name" value="TPP_PYR_POX"/>
    <property type="match status" value="1"/>
</dbReference>
<dbReference type="InterPro" id="IPR047211">
    <property type="entry name" value="POXB-like"/>
</dbReference>
<dbReference type="Gene3D" id="3.40.50.1220">
    <property type="entry name" value="TPP-binding domain"/>
    <property type="match status" value="1"/>
</dbReference>
<dbReference type="RefSeq" id="WP_051917826.1">
    <property type="nucleotide sequence ID" value="NZ_JDUO01000005.1"/>
</dbReference>
<dbReference type="InterPro" id="IPR047210">
    <property type="entry name" value="TPP_PYR_POXB-like"/>
</dbReference>
<feature type="domain" description="Thiamine pyrophosphate enzyme TPP-binding" evidence="5">
    <location>
        <begin position="405"/>
        <end position="551"/>
    </location>
</feature>
<organism evidence="7 8">
    <name type="scientific">Bifidobacterium mongoliense DSM 21395</name>
    <dbReference type="NCBI Taxonomy" id="1437603"/>
    <lineage>
        <taxon>Bacteria</taxon>
        <taxon>Bacillati</taxon>
        <taxon>Actinomycetota</taxon>
        <taxon>Actinomycetes</taxon>
        <taxon>Bifidobacteriales</taxon>
        <taxon>Bifidobacteriaceae</taxon>
        <taxon>Bifidobacterium</taxon>
    </lineage>
</organism>
<dbReference type="eggNOG" id="COG0028">
    <property type="taxonomic scope" value="Bacteria"/>
</dbReference>
<reference evidence="7 8" key="1">
    <citation type="submission" date="2014-03" db="EMBL/GenBank/DDBJ databases">
        <title>Genomics of Bifidobacteria.</title>
        <authorList>
            <person name="Ventura M."/>
            <person name="Milani C."/>
            <person name="Lugli G.A."/>
        </authorList>
    </citation>
    <scope>NUCLEOTIDE SEQUENCE [LARGE SCALE GENOMIC DNA]</scope>
    <source>
        <strain evidence="7 8">DSM 21395</strain>
    </source>
</reference>
<dbReference type="CDD" id="cd02014">
    <property type="entry name" value="TPP_POX"/>
    <property type="match status" value="1"/>
</dbReference>
<dbReference type="GO" id="GO:0000287">
    <property type="term" value="F:magnesium ion binding"/>
    <property type="evidence" value="ECO:0007669"/>
    <property type="project" value="InterPro"/>
</dbReference>
<dbReference type="GeneID" id="93094550"/>
<name>A0A087C4V4_9BIFI</name>
<gene>
    <name evidence="7" type="ORF">BMON_1569</name>
</gene>
<dbReference type="EC" id="1.2.3.3" evidence="7"/>
<evidence type="ECO:0000259" key="5">
    <source>
        <dbReference type="Pfam" id="PF02775"/>
    </source>
</evidence>
<keyword evidence="8" id="KW-1185">Reference proteome</keyword>
<dbReference type="PANTHER" id="PTHR42981">
    <property type="entry name" value="PYRUVATE DEHYDROGENASE [UBIQUINONE]"/>
    <property type="match status" value="1"/>
</dbReference>
<dbReference type="InterPro" id="IPR012001">
    <property type="entry name" value="Thiamin_PyroP_enz_TPP-bd_dom"/>
</dbReference>
<dbReference type="GO" id="GO:0047112">
    <property type="term" value="F:pyruvate oxidase activity"/>
    <property type="evidence" value="ECO:0007669"/>
    <property type="project" value="UniProtKB-EC"/>
</dbReference>
<dbReference type="InterPro" id="IPR014092">
    <property type="entry name" value="Pyruvate_oxidase"/>
</dbReference>
<dbReference type="Proteomes" id="UP000029082">
    <property type="component" value="Unassembled WGS sequence"/>
</dbReference>
<keyword evidence="2 3" id="KW-0786">Thiamine pyrophosphate</keyword>
<dbReference type="OrthoDB" id="4959782at2"/>
<feature type="domain" description="Thiamine pyrophosphate enzyme central" evidence="4">
    <location>
        <begin position="214"/>
        <end position="345"/>
    </location>
</feature>
<keyword evidence="7" id="KW-0560">Oxidoreductase</keyword>
<proteinExistence type="inferred from homology"/>
<dbReference type="PANTHER" id="PTHR42981:SF2">
    <property type="entry name" value="PYRUVATE DEHYDROGENASE [UBIQUINONE]"/>
    <property type="match status" value="1"/>
</dbReference>
<dbReference type="STRING" id="1437603.GCA_000771525_01511"/>
<dbReference type="InterPro" id="IPR011766">
    <property type="entry name" value="TPP_enzyme_TPP-bd"/>
</dbReference>
<accession>A0A087C4V4</accession>
<dbReference type="Pfam" id="PF00205">
    <property type="entry name" value="TPP_enzyme_M"/>
    <property type="match status" value="1"/>
</dbReference>
<dbReference type="NCBIfam" id="TIGR02720">
    <property type="entry name" value="pyruv_oxi_spxB"/>
    <property type="match status" value="1"/>
</dbReference>
<dbReference type="InterPro" id="IPR029035">
    <property type="entry name" value="DHS-like_NAD/FAD-binding_dom"/>
</dbReference>
<evidence type="ECO:0000256" key="1">
    <source>
        <dbReference type="ARBA" id="ARBA00007812"/>
    </source>
</evidence>
<dbReference type="InterPro" id="IPR012000">
    <property type="entry name" value="Thiamin_PyroP_enz_cen_dom"/>
</dbReference>